<dbReference type="Gene3D" id="2.30.30.40">
    <property type="entry name" value="SH3 Domains"/>
    <property type="match status" value="1"/>
</dbReference>
<evidence type="ECO:0000256" key="1">
    <source>
        <dbReference type="ARBA" id="ARBA00022658"/>
    </source>
</evidence>
<gene>
    <name evidence="4" type="ORF">N321_04759</name>
</gene>
<dbReference type="SMART" id="SM00721">
    <property type="entry name" value="BAR"/>
    <property type="match status" value="1"/>
</dbReference>
<dbReference type="GO" id="GO:0005085">
    <property type="term" value="F:guanyl-nucleotide exchange factor activity"/>
    <property type="evidence" value="ECO:0007669"/>
    <property type="project" value="UniProtKB-KW"/>
</dbReference>
<dbReference type="GO" id="GO:0005737">
    <property type="term" value="C:cytoplasm"/>
    <property type="evidence" value="ECO:0007669"/>
    <property type="project" value="InterPro"/>
</dbReference>
<dbReference type="SUPFAM" id="SSF103657">
    <property type="entry name" value="BAR/IMD domain-like"/>
    <property type="match status" value="1"/>
</dbReference>
<reference evidence="4 5" key="1">
    <citation type="submission" date="2014-04" db="EMBL/GenBank/DDBJ databases">
        <title>Genome evolution of avian class.</title>
        <authorList>
            <person name="Zhang G."/>
            <person name="Li C."/>
        </authorList>
    </citation>
    <scope>NUCLEOTIDE SEQUENCE [LARGE SCALE GENOMIC DNA]</scope>
    <source>
        <strain evidence="4">BGI_N321</strain>
    </source>
</reference>
<dbReference type="PANTHER" id="PTHR22834:SF17">
    <property type="entry name" value="RHO GUANINE NUCLEOTIDE EXCHANGE FACTOR 38"/>
    <property type="match status" value="1"/>
</dbReference>
<dbReference type="Gene3D" id="1.20.900.10">
    <property type="entry name" value="Dbl homology (DH) domain"/>
    <property type="match status" value="1"/>
</dbReference>
<feature type="domain" description="BAR" evidence="3">
    <location>
        <begin position="102"/>
        <end position="318"/>
    </location>
</feature>
<name>A0A094KDD2_ANTCR</name>
<dbReference type="SUPFAM" id="SSF48065">
    <property type="entry name" value="DBL homology domain (DH-domain)"/>
    <property type="match status" value="1"/>
</dbReference>
<keyword evidence="1" id="KW-0344">Guanine-nucleotide releasing factor</keyword>
<keyword evidence="5" id="KW-1185">Reference proteome</keyword>
<dbReference type="PROSITE" id="PS50010">
    <property type="entry name" value="DH_2"/>
    <property type="match status" value="1"/>
</dbReference>
<protein>
    <submittedName>
        <fullName evidence="4">Dynamin-binding protein</fullName>
    </submittedName>
</protein>
<dbReference type="InterPro" id="IPR027267">
    <property type="entry name" value="AH/BAR_dom_sf"/>
</dbReference>
<dbReference type="InterPro" id="IPR000219">
    <property type="entry name" value="DH_dom"/>
</dbReference>
<evidence type="ECO:0000313" key="5">
    <source>
        <dbReference type="Proteomes" id="UP000053620"/>
    </source>
</evidence>
<organism evidence="4 5">
    <name type="scientific">Antrostomus carolinensis</name>
    <name type="common">Chuck-will's-widow</name>
    <name type="synonym">Caprimulgus carolinensis</name>
    <dbReference type="NCBI Taxonomy" id="279965"/>
    <lineage>
        <taxon>Eukaryota</taxon>
        <taxon>Metazoa</taxon>
        <taxon>Chordata</taxon>
        <taxon>Craniata</taxon>
        <taxon>Vertebrata</taxon>
        <taxon>Euteleostomi</taxon>
        <taxon>Archelosauria</taxon>
        <taxon>Archosauria</taxon>
        <taxon>Dinosauria</taxon>
        <taxon>Saurischia</taxon>
        <taxon>Theropoda</taxon>
        <taxon>Coelurosauria</taxon>
        <taxon>Aves</taxon>
        <taxon>Neognathae</taxon>
        <taxon>Neoaves</taxon>
        <taxon>Strisores</taxon>
        <taxon>Caprimulgiformes</taxon>
        <taxon>Caprimulgidae</taxon>
        <taxon>Antrostomus</taxon>
    </lineage>
</organism>
<feature type="non-terminal residue" evidence="4">
    <location>
        <position position="1"/>
    </location>
</feature>
<dbReference type="InterPro" id="IPR051492">
    <property type="entry name" value="Dynamin-Rho_GEF"/>
</dbReference>
<dbReference type="AlphaFoldDB" id="A0A094KDD2"/>
<dbReference type="Pfam" id="PF03114">
    <property type="entry name" value="BAR"/>
    <property type="match status" value="1"/>
</dbReference>
<dbReference type="PROSITE" id="PS51021">
    <property type="entry name" value="BAR"/>
    <property type="match status" value="1"/>
</dbReference>
<dbReference type="Proteomes" id="UP000053620">
    <property type="component" value="Unassembled WGS sequence"/>
</dbReference>
<dbReference type="InterPro" id="IPR004148">
    <property type="entry name" value="BAR_dom"/>
</dbReference>
<accession>A0A094KDD2</accession>
<feature type="non-terminal residue" evidence="4">
    <location>
        <position position="405"/>
    </location>
</feature>
<dbReference type="InterPro" id="IPR036028">
    <property type="entry name" value="SH3-like_dom_sf"/>
</dbReference>
<evidence type="ECO:0000259" key="3">
    <source>
        <dbReference type="PROSITE" id="PS51021"/>
    </source>
</evidence>
<dbReference type="InterPro" id="IPR035899">
    <property type="entry name" value="DBL_dom_sf"/>
</dbReference>
<feature type="domain" description="DH" evidence="2">
    <location>
        <begin position="1"/>
        <end position="60"/>
    </location>
</feature>
<dbReference type="FunFam" id="1.20.1270.60:FF:000061">
    <property type="entry name" value="Rho guanine nucleotide exchange factor 38"/>
    <property type="match status" value="1"/>
</dbReference>
<dbReference type="Gene3D" id="1.20.1270.60">
    <property type="entry name" value="Arfaptin homology (AH) domain/BAR domain"/>
    <property type="match status" value="1"/>
</dbReference>
<evidence type="ECO:0000313" key="4">
    <source>
        <dbReference type="EMBL" id="KFZ54682.1"/>
    </source>
</evidence>
<proteinExistence type="predicted"/>
<dbReference type="EMBL" id="KL344013">
    <property type="protein sequence ID" value="KFZ54682.1"/>
    <property type="molecule type" value="Genomic_DNA"/>
</dbReference>
<evidence type="ECO:0000259" key="2">
    <source>
        <dbReference type="PROSITE" id="PS50010"/>
    </source>
</evidence>
<sequence length="405" mass="46037">GKPNLMDMGSLMIKPVQRVMKYPLLLSELLNSTPASHPDHKVLQDALFAMKNINVNINELKRRKDLVLKYKRNDDDETLKEKFSRLNIHSISKKSKRVTSHLKILTGGEPQVKDRTFNKEEKLFRSLEKTVKLCVKNISLSSQHLQDSIHLAAQNITGLQEILQDKDEVNDCLKKQNTANLCEDLMAQLDKLVLTPLLALQALFSGPQKLIQKRYDKLLDYNSYLQRSTGEELDLAKKDYEALNAQLVEELQVFNRAAKKIVLNCLHCFITLLRNIMSAALQSNSVVVVPVPLSSSSICEVQNQLMEEVHKLNFVKENSSATFIERKLSLEKKKSVPSPLESPRQTEGHRSKLLSTYSTDLLYQAKRKCNATQEFDIDLHEGELVAVVEQKDPFGSTSRWLVDTG</sequence>
<dbReference type="Pfam" id="PF00621">
    <property type="entry name" value="RhoGEF"/>
    <property type="match status" value="1"/>
</dbReference>
<dbReference type="SUPFAM" id="SSF50044">
    <property type="entry name" value="SH3-domain"/>
    <property type="match status" value="1"/>
</dbReference>
<dbReference type="CDD" id="cd07589">
    <property type="entry name" value="BAR_DNMBP"/>
    <property type="match status" value="1"/>
</dbReference>
<dbReference type="PANTHER" id="PTHR22834">
    <property type="entry name" value="NUCLEAR FUSION PROTEIN FUS2"/>
    <property type="match status" value="1"/>
</dbReference>